<reference evidence="3" key="1">
    <citation type="submission" date="2017-03" db="EMBL/GenBank/DDBJ databases">
        <title>Phytopthora megakarya and P. palmivora, two closely related causual agents of cacao black pod achieved similar genome size and gene model numbers by different mechanisms.</title>
        <authorList>
            <person name="Ali S."/>
            <person name="Shao J."/>
            <person name="Larry D.J."/>
            <person name="Kronmiller B."/>
            <person name="Shen D."/>
            <person name="Strem M.D."/>
            <person name="Melnick R.L."/>
            <person name="Guiltinan M.J."/>
            <person name="Tyler B.M."/>
            <person name="Meinhardt L.W."/>
            <person name="Bailey B.A."/>
        </authorList>
    </citation>
    <scope>NUCLEOTIDE SEQUENCE [LARGE SCALE GENOMIC DNA]</scope>
    <source>
        <strain evidence="3">zdho120</strain>
    </source>
</reference>
<feature type="compositionally biased region" description="Basic and acidic residues" evidence="1">
    <location>
        <begin position="81"/>
        <end position="99"/>
    </location>
</feature>
<proteinExistence type="predicted"/>
<organism evidence="2 3">
    <name type="scientific">Phytophthora megakarya</name>
    <dbReference type="NCBI Taxonomy" id="4795"/>
    <lineage>
        <taxon>Eukaryota</taxon>
        <taxon>Sar</taxon>
        <taxon>Stramenopiles</taxon>
        <taxon>Oomycota</taxon>
        <taxon>Peronosporomycetes</taxon>
        <taxon>Peronosporales</taxon>
        <taxon>Peronosporaceae</taxon>
        <taxon>Phytophthora</taxon>
    </lineage>
</organism>
<evidence type="ECO:0000313" key="3">
    <source>
        <dbReference type="Proteomes" id="UP000198211"/>
    </source>
</evidence>
<keyword evidence="3" id="KW-1185">Reference proteome</keyword>
<sequence>MSALNCLTRLDRTGRLLLTFFKSCGAAQWVLKLNEMTECKCEIKKLTECFCIDLKRLCYRLKTALQGQAFEKMVELERPSKRNEALRREENQTVQEKKSPAQNLRFGRFNHVQMK</sequence>
<dbReference type="EMBL" id="NBNE01000667">
    <property type="protein sequence ID" value="OWZ17939.1"/>
    <property type="molecule type" value="Genomic_DNA"/>
</dbReference>
<comment type="caution">
    <text evidence="2">The sequence shown here is derived from an EMBL/GenBank/DDBJ whole genome shotgun (WGS) entry which is preliminary data.</text>
</comment>
<accession>A0A225WLE0</accession>
<evidence type="ECO:0000256" key="1">
    <source>
        <dbReference type="SAM" id="MobiDB-lite"/>
    </source>
</evidence>
<feature type="region of interest" description="Disordered" evidence="1">
    <location>
        <begin position="81"/>
        <end position="101"/>
    </location>
</feature>
<protein>
    <submittedName>
        <fullName evidence="2">Uncharacterized protein</fullName>
    </submittedName>
</protein>
<name>A0A225WLE0_9STRA</name>
<dbReference type="Proteomes" id="UP000198211">
    <property type="component" value="Unassembled WGS sequence"/>
</dbReference>
<dbReference type="AlphaFoldDB" id="A0A225WLE0"/>
<gene>
    <name evidence="2" type="ORF">PHMEG_0008049</name>
</gene>
<evidence type="ECO:0000313" key="2">
    <source>
        <dbReference type="EMBL" id="OWZ17939.1"/>
    </source>
</evidence>